<dbReference type="Proteomes" id="UP001632038">
    <property type="component" value="Unassembled WGS sequence"/>
</dbReference>
<accession>A0ABD3E875</accession>
<feature type="chain" id="PRO_5044845319" evidence="1">
    <location>
        <begin position="25"/>
        <end position="82"/>
    </location>
</feature>
<keyword evidence="1" id="KW-0732">Signal</keyword>
<comment type="caution">
    <text evidence="2">The sequence shown here is derived from an EMBL/GenBank/DDBJ whole genome shotgun (WGS) entry which is preliminary data.</text>
</comment>
<feature type="signal peptide" evidence="1">
    <location>
        <begin position="1"/>
        <end position="24"/>
    </location>
</feature>
<name>A0ABD3E875_9LAMI</name>
<evidence type="ECO:0000256" key="1">
    <source>
        <dbReference type="SAM" id="SignalP"/>
    </source>
</evidence>
<dbReference type="EMBL" id="JAVIJP010000007">
    <property type="protein sequence ID" value="KAL3650487.1"/>
    <property type="molecule type" value="Genomic_DNA"/>
</dbReference>
<organism evidence="2 3">
    <name type="scientific">Castilleja foliolosa</name>
    <dbReference type="NCBI Taxonomy" id="1961234"/>
    <lineage>
        <taxon>Eukaryota</taxon>
        <taxon>Viridiplantae</taxon>
        <taxon>Streptophyta</taxon>
        <taxon>Embryophyta</taxon>
        <taxon>Tracheophyta</taxon>
        <taxon>Spermatophyta</taxon>
        <taxon>Magnoliopsida</taxon>
        <taxon>eudicotyledons</taxon>
        <taxon>Gunneridae</taxon>
        <taxon>Pentapetalae</taxon>
        <taxon>asterids</taxon>
        <taxon>lamiids</taxon>
        <taxon>Lamiales</taxon>
        <taxon>Orobanchaceae</taxon>
        <taxon>Pedicularideae</taxon>
        <taxon>Castillejinae</taxon>
        <taxon>Castilleja</taxon>
    </lineage>
</organism>
<sequence length="82" mass="9768">MSFRVLVTFTIILFLLVITPKFNCRQINNPPSQEFEQIRIRSKFNSFFLKHFKTAYPYDDLKKKMHVVVRREVPTGPNALHN</sequence>
<proteinExistence type="predicted"/>
<protein>
    <submittedName>
        <fullName evidence="2">Uncharacterized protein</fullName>
    </submittedName>
</protein>
<evidence type="ECO:0000313" key="3">
    <source>
        <dbReference type="Proteomes" id="UP001632038"/>
    </source>
</evidence>
<keyword evidence="3" id="KW-1185">Reference proteome</keyword>
<gene>
    <name evidence="2" type="ORF">CASFOL_006890</name>
</gene>
<reference evidence="3" key="1">
    <citation type="journal article" date="2024" name="IScience">
        <title>Strigolactones Initiate the Formation of Haustorium-like Structures in Castilleja.</title>
        <authorList>
            <person name="Buerger M."/>
            <person name="Peterson D."/>
            <person name="Chory J."/>
        </authorList>
    </citation>
    <scope>NUCLEOTIDE SEQUENCE [LARGE SCALE GENOMIC DNA]</scope>
</reference>
<dbReference type="AlphaFoldDB" id="A0ABD3E875"/>
<evidence type="ECO:0000313" key="2">
    <source>
        <dbReference type="EMBL" id="KAL3650487.1"/>
    </source>
</evidence>